<reference evidence="3" key="1">
    <citation type="journal article" date="2019" name="Int. J. Syst. Evol. Microbiol.">
        <title>The Global Catalogue of Microorganisms (GCM) 10K type strain sequencing project: providing services to taxonomists for standard genome sequencing and annotation.</title>
        <authorList>
            <consortium name="The Broad Institute Genomics Platform"/>
            <consortium name="The Broad Institute Genome Sequencing Center for Infectious Disease"/>
            <person name="Wu L."/>
            <person name="Ma J."/>
        </authorList>
    </citation>
    <scope>NUCLEOTIDE SEQUENCE [LARGE SCALE GENOMIC DNA]</scope>
    <source>
        <strain evidence="3">KCTC 42107</strain>
    </source>
</reference>
<keyword evidence="3" id="KW-1185">Reference proteome</keyword>
<name>A0ABW5NWR8_9FLAO</name>
<organism evidence="2 3">
    <name type="scientific">Flavobacterium suzhouense</name>
    <dbReference type="NCBI Taxonomy" id="1529638"/>
    <lineage>
        <taxon>Bacteria</taxon>
        <taxon>Pseudomonadati</taxon>
        <taxon>Bacteroidota</taxon>
        <taxon>Flavobacteriia</taxon>
        <taxon>Flavobacteriales</taxon>
        <taxon>Flavobacteriaceae</taxon>
        <taxon>Flavobacterium</taxon>
    </lineage>
</organism>
<keyword evidence="1" id="KW-1133">Transmembrane helix</keyword>
<keyword evidence="1" id="KW-0812">Transmembrane</keyword>
<keyword evidence="1" id="KW-0472">Membrane</keyword>
<comment type="caution">
    <text evidence="2">The sequence shown here is derived from an EMBL/GenBank/DDBJ whole genome shotgun (WGS) entry which is preliminary data.</text>
</comment>
<protein>
    <submittedName>
        <fullName evidence="2">Uncharacterized protein</fullName>
    </submittedName>
</protein>
<sequence length="126" mass="14187">MKSILQRLPELFFVGLGTYWVLENFIASNTVNWIAVTFVAILIIQLFVQQRIIGMALGLVLGLISAYMMFAVLSEFREFRFYDQAFELLSVGIGIFGSGVIFATAMVYKFVTALQNEMRGEQPLTA</sequence>
<accession>A0ABW5NWR8</accession>
<proteinExistence type="predicted"/>
<evidence type="ECO:0000256" key="1">
    <source>
        <dbReference type="SAM" id="Phobius"/>
    </source>
</evidence>
<evidence type="ECO:0000313" key="2">
    <source>
        <dbReference type="EMBL" id="MFD2603161.1"/>
    </source>
</evidence>
<evidence type="ECO:0000313" key="3">
    <source>
        <dbReference type="Proteomes" id="UP001597480"/>
    </source>
</evidence>
<feature type="transmembrane region" description="Helical" evidence="1">
    <location>
        <begin position="88"/>
        <end position="111"/>
    </location>
</feature>
<dbReference type="Proteomes" id="UP001597480">
    <property type="component" value="Unassembled WGS sequence"/>
</dbReference>
<dbReference type="EMBL" id="JBHUMD010000027">
    <property type="protein sequence ID" value="MFD2603161.1"/>
    <property type="molecule type" value="Genomic_DNA"/>
</dbReference>
<feature type="transmembrane region" description="Helical" evidence="1">
    <location>
        <begin position="30"/>
        <end position="48"/>
    </location>
</feature>
<dbReference type="RefSeq" id="WP_379821800.1">
    <property type="nucleotide sequence ID" value="NZ_JBHUMD010000027.1"/>
</dbReference>
<feature type="transmembrane region" description="Helical" evidence="1">
    <location>
        <begin position="55"/>
        <end position="76"/>
    </location>
</feature>
<gene>
    <name evidence="2" type="ORF">ACFSR3_13950</name>
</gene>